<feature type="transmembrane region" description="Helical" evidence="9">
    <location>
        <begin position="262"/>
        <end position="286"/>
    </location>
</feature>
<protein>
    <submittedName>
        <fullName evidence="10">Adenine permease</fullName>
    </submittedName>
</protein>
<proteinExistence type="inferred from homology"/>
<evidence type="ECO:0000256" key="5">
    <source>
        <dbReference type="ARBA" id="ARBA00022692"/>
    </source>
</evidence>
<evidence type="ECO:0000256" key="3">
    <source>
        <dbReference type="ARBA" id="ARBA00022448"/>
    </source>
</evidence>
<dbReference type="Proteomes" id="UP000015523">
    <property type="component" value="Unassembled WGS sequence"/>
</dbReference>
<feature type="transmembrane region" description="Helical" evidence="9">
    <location>
        <begin position="185"/>
        <end position="206"/>
    </location>
</feature>
<organism evidence="10 11">
    <name type="scientific">Sphingobium ummariense RL-3</name>
    <dbReference type="NCBI Taxonomy" id="1346791"/>
    <lineage>
        <taxon>Bacteria</taxon>
        <taxon>Pseudomonadati</taxon>
        <taxon>Pseudomonadota</taxon>
        <taxon>Alphaproteobacteria</taxon>
        <taxon>Sphingomonadales</taxon>
        <taxon>Sphingomonadaceae</taxon>
        <taxon>Sphingobium</taxon>
    </lineage>
</organism>
<keyword evidence="7 8" id="KW-0472">Membrane</keyword>
<comment type="similarity">
    <text evidence="2 8">Belongs to the nucleobase:cation symporter-2 (NCS2) (TC 2.A.40) family. Azg-like subfamily.</text>
</comment>
<evidence type="ECO:0000256" key="8">
    <source>
        <dbReference type="PIRNR" id="PIRNR005353"/>
    </source>
</evidence>
<feature type="transmembrane region" description="Helical" evidence="9">
    <location>
        <begin position="65"/>
        <end position="93"/>
    </location>
</feature>
<dbReference type="STRING" id="1346791.M529_23570"/>
<feature type="transmembrane region" description="Helical" evidence="9">
    <location>
        <begin position="363"/>
        <end position="382"/>
    </location>
</feature>
<dbReference type="InterPro" id="IPR006043">
    <property type="entry name" value="NCS2"/>
</dbReference>
<evidence type="ECO:0000256" key="7">
    <source>
        <dbReference type="ARBA" id="ARBA00023136"/>
    </source>
</evidence>
<feature type="transmembrane region" description="Helical" evidence="9">
    <location>
        <begin position="340"/>
        <end position="358"/>
    </location>
</feature>
<dbReference type="PATRIC" id="fig|1346791.3.peg.4553"/>
<keyword evidence="3 8" id="KW-0813">Transport</keyword>
<dbReference type="GO" id="GO:0005886">
    <property type="term" value="C:plasma membrane"/>
    <property type="evidence" value="ECO:0007669"/>
    <property type="project" value="UniProtKB-SubCell"/>
</dbReference>
<evidence type="ECO:0000256" key="2">
    <source>
        <dbReference type="ARBA" id="ARBA00005697"/>
    </source>
</evidence>
<evidence type="ECO:0000313" key="11">
    <source>
        <dbReference type="Proteomes" id="UP000015523"/>
    </source>
</evidence>
<dbReference type="InterPro" id="IPR045018">
    <property type="entry name" value="Azg-like"/>
</dbReference>
<feature type="transmembrane region" description="Helical" evidence="9">
    <location>
        <begin position="113"/>
        <end position="134"/>
    </location>
</feature>
<evidence type="ECO:0000256" key="6">
    <source>
        <dbReference type="ARBA" id="ARBA00022989"/>
    </source>
</evidence>
<dbReference type="Pfam" id="PF00860">
    <property type="entry name" value="Xan_ur_permease"/>
    <property type="match status" value="1"/>
</dbReference>
<reference evidence="10 11" key="1">
    <citation type="journal article" date="2013" name="Genome Announc.">
        <title>Draft Genome Sequence of Sphingobium ummariense Strain RL-3, a Hexachlorocyclohexane-Degrading Bacterium.</title>
        <authorList>
            <person name="Kohli P."/>
            <person name="Dua A."/>
            <person name="Sangwan N."/>
            <person name="Oldach P."/>
            <person name="Khurana J.P."/>
            <person name="Lal R."/>
        </authorList>
    </citation>
    <scope>NUCLEOTIDE SEQUENCE [LARGE SCALE GENOMIC DNA]</scope>
    <source>
        <strain evidence="10 11">RL-3</strain>
    </source>
</reference>
<gene>
    <name evidence="10" type="ORF">M529_23570</name>
</gene>
<comment type="caution">
    <text evidence="10">The sequence shown here is derived from an EMBL/GenBank/DDBJ whole genome shotgun (WGS) entry which is preliminary data.</text>
</comment>
<comment type="subcellular location">
    <subcellularLocation>
        <location evidence="1 8">Cell membrane</location>
        <topology evidence="1 8">Multi-pass membrane protein</topology>
    </subcellularLocation>
</comment>
<evidence type="ECO:0000256" key="4">
    <source>
        <dbReference type="ARBA" id="ARBA00022475"/>
    </source>
</evidence>
<keyword evidence="5 8" id="KW-0812">Transmembrane</keyword>
<dbReference type="PIRSF" id="PIRSF005353">
    <property type="entry name" value="PbuG"/>
    <property type="match status" value="1"/>
</dbReference>
<name>T0IVG0_9SPHN</name>
<dbReference type="RefSeq" id="WP_021320157.1">
    <property type="nucleotide sequence ID" value="NZ_AUWY01000136.1"/>
</dbReference>
<dbReference type="EMBL" id="AUWY01000136">
    <property type="protein sequence ID" value="EQB29761.1"/>
    <property type="molecule type" value="Genomic_DNA"/>
</dbReference>
<keyword evidence="4 8" id="KW-1003">Cell membrane</keyword>
<dbReference type="OrthoDB" id="9808458at2"/>
<feature type="transmembrane region" description="Helical" evidence="9">
    <location>
        <begin position="141"/>
        <end position="165"/>
    </location>
</feature>
<evidence type="ECO:0000256" key="9">
    <source>
        <dbReference type="SAM" id="Phobius"/>
    </source>
</evidence>
<feature type="transmembrane region" description="Helical" evidence="9">
    <location>
        <begin position="394"/>
        <end position="425"/>
    </location>
</feature>
<evidence type="ECO:0000256" key="1">
    <source>
        <dbReference type="ARBA" id="ARBA00004651"/>
    </source>
</evidence>
<dbReference type="AlphaFoldDB" id="T0IVG0"/>
<feature type="transmembrane region" description="Helical" evidence="9">
    <location>
        <begin position="213"/>
        <end position="231"/>
    </location>
</feature>
<dbReference type="GO" id="GO:0005345">
    <property type="term" value="F:purine nucleobase transmembrane transporter activity"/>
    <property type="evidence" value="ECO:0007669"/>
    <property type="project" value="TreeGrafter"/>
</dbReference>
<accession>T0IVG0</accession>
<keyword evidence="11" id="KW-1185">Reference proteome</keyword>
<evidence type="ECO:0000313" key="10">
    <source>
        <dbReference type="EMBL" id="EQB29761.1"/>
    </source>
</evidence>
<sequence>MTDVVSPGVAATALPPTSRVDRYFALTERGTTTRTEILAGVTTFLTMAYIVLVNPSILSAAGMPVASVAAATCFAAAFASILMGLVANTPLALAPGMGLNAYFAFTVVGQMGVPWPVALGCVFISGLAFLILTLTGVRQMIVAVIPPYLFAAVAGGIGLFIGFIGLKNAGIIAANPATFVALGDLKAPGAALALLGLAVIGALSVWNVRGAMLFGIVGTTIVGWLTGQVSVNPAPYDLSALTGTAFKLDLPGVLGLTGTHGIGLVEILFVFLFVDLFDNIGTLVAVTKRAGLMDAAGRIPGLNRILITDAVATMVGSIAGTSTVTSYVESAAGVQAGGRTGLTAVVTGILFLATMFVAPYAQIVPLAATAPALIIVGGLMLLPLTEIEWEDPMAAIPAFLTVAMIPLTFSIANGLAFGITAHAALKLIRGRATRTDWFLFLLAGLFVVRFVWMSAA</sequence>
<dbReference type="InterPro" id="IPR026033">
    <property type="entry name" value="Azg-like_bact_archaea"/>
</dbReference>
<feature type="transmembrane region" description="Helical" evidence="9">
    <location>
        <begin position="37"/>
        <end position="58"/>
    </location>
</feature>
<dbReference type="PANTHER" id="PTHR43337:SF1">
    <property type="entry name" value="XANTHINE_URACIL PERMEASE C887.17-RELATED"/>
    <property type="match status" value="1"/>
</dbReference>
<dbReference type="eggNOG" id="COG2252">
    <property type="taxonomic scope" value="Bacteria"/>
</dbReference>
<keyword evidence="6 8" id="KW-1133">Transmembrane helix</keyword>
<feature type="transmembrane region" description="Helical" evidence="9">
    <location>
        <begin position="437"/>
        <end position="455"/>
    </location>
</feature>
<feature type="transmembrane region" description="Helical" evidence="9">
    <location>
        <begin position="306"/>
        <end position="328"/>
    </location>
</feature>
<dbReference type="PANTHER" id="PTHR43337">
    <property type="entry name" value="XANTHINE/URACIL PERMEASE C887.17-RELATED"/>
    <property type="match status" value="1"/>
</dbReference>